<sequence>MIALVVCLLAHQPCRGTFLLQDHGLMMFAAGKFKTVDRPFQKPSRCTLGLCLMSAGVTMGAKCLRHRVIKLPKCGTSAVTKRYRSHSMMLLLKPSIGSKLQTTAV</sequence>
<dbReference type="OrthoDB" id="256303at2759"/>
<evidence type="ECO:0000256" key="1">
    <source>
        <dbReference type="SAM" id="SignalP"/>
    </source>
</evidence>
<gene>
    <name evidence="2" type="primary">RAE1</name>
</gene>
<feature type="signal peptide" evidence="1">
    <location>
        <begin position="1"/>
        <end position="16"/>
    </location>
</feature>
<name>L0R530_HUMAN</name>
<dbReference type="ChiTaRS" id="RAE1">
    <property type="organism name" value="human"/>
</dbReference>
<dbReference type="AlphaFoldDB" id="L0R530"/>
<protein>
    <submittedName>
        <fullName evidence="2">Alternative protein RAE1</fullName>
    </submittedName>
</protein>
<accession>L0R530</accession>
<proteinExistence type="predicted"/>
<feature type="chain" id="PRO_5003947116" evidence="1">
    <location>
        <begin position="17"/>
        <end position="105"/>
    </location>
</feature>
<evidence type="ECO:0000313" key="2">
    <source>
        <dbReference type="EMBL" id="CCO13798.1"/>
    </source>
</evidence>
<dbReference type="EMBL" id="HF548087">
    <property type="protein sequence ID" value="CCO13798.1"/>
    <property type="molecule type" value="Genomic_DNA"/>
</dbReference>
<organism evidence="2">
    <name type="scientific">Homo sapiens</name>
    <name type="common">Human</name>
    <dbReference type="NCBI Taxonomy" id="9606"/>
    <lineage>
        <taxon>Eukaryota</taxon>
        <taxon>Metazoa</taxon>
        <taxon>Chordata</taxon>
        <taxon>Craniata</taxon>
        <taxon>Vertebrata</taxon>
        <taxon>Euteleostomi</taxon>
        <taxon>Mammalia</taxon>
        <taxon>Eutheria</taxon>
        <taxon>Euarchontoglires</taxon>
        <taxon>Primates</taxon>
        <taxon>Haplorrhini</taxon>
        <taxon>Catarrhini</taxon>
        <taxon>Hominidae</taxon>
        <taxon>Homo</taxon>
    </lineage>
</organism>
<keyword evidence="1" id="KW-0732">Signal</keyword>
<reference evidence="2" key="1">
    <citation type="submission" date="2012-10" db="EMBL/GenBank/DDBJ databases">
        <title>Direct identification of alternative open reading frame translation products in human.</title>
        <authorList>
            <person name="Vanderperre B."/>
            <person name="Lucier J.-F."/>
            <person name="Motard J."/>
            <person name="Tremblay G."/>
            <person name="Vanderperre S."/>
            <person name="Wisztorski M."/>
            <person name="Salzet M."/>
            <person name="Boisvert F.-M."/>
            <person name="Roucou X."/>
        </authorList>
    </citation>
    <scope>NUCLEOTIDE SEQUENCE</scope>
</reference>